<dbReference type="RefSeq" id="XP_039117044.1">
    <property type="nucleotide sequence ID" value="XM_039261110.1"/>
</dbReference>
<feature type="region of interest" description="Disordered" evidence="1">
    <location>
        <begin position="157"/>
        <end position="176"/>
    </location>
</feature>
<feature type="region of interest" description="Disordered" evidence="1">
    <location>
        <begin position="201"/>
        <end position="272"/>
    </location>
</feature>
<dbReference type="PANTHER" id="PTHR34120:SF2">
    <property type="entry name" value="OS01G0860900 PROTEIN"/>
    <property type="match status" value="1"/>
</dbReference>
<feature type="compositionally biased region" description="Low complexity" evidence="1">
    <location>
        <begin position="216"/>
        <end position="227"/>
    </location>
</feature>
<dbReference type="GeneID" id="120252915"/>
<reference evidence="3" key="1">
    <citation type="submission" date="2025-08" db="UniProtKB">
        <authorList>
            <consortium name="RefSeq"/>
        </authorList>
    </citation>
    <scope>IDENTIFICATION</scope>
</reference>
<evidence type="ECO:0000256" key="1">
    <source>
        <dbReference type="SAM" id="MobiDB-lite"/>
    </source>
</evidence>
<keyword evidence="2" id="KW-1185">Reference proteome</keyword>
<name>A0AB40AQU4_DIOCR</name>
<evidence type="ECO:0000313" key="3">
    <source>
        <dbReference type="RefSeq" id="XP_039117044.1"/>
    </source>
</evidence>
<sequence length="272" mass="29474">MPQVDLETLVCGGDGRVACETVVAAEPPDPVPDDPDLPAESFEVRIGDEIDWVDLNAVYDRDDSTKGNTNPKSQHSSSAPTCDRRRSNSQRFSGNLKPKAPIIGLPNKLQYSGYLGRSTRRAPNSRIFPKKGRKGSMPEHEPGSPKVSCIGKVLSEREKERRRIRRRESREERPGGGKGFWASLLCCFSADRGTAVECIEEESPVPSGNIPEPARRSSAANAADAPSLGAMKRFSSGRRAASWGGDEEEHVALSGPFSGRRSVGSLEDASAR</sequence>
<proteinExistence type="predicted"/>
<feature type="region of interest" description="Disordered" evidence="1">
    <location>
        <begin position="60"/>
        <end position="148"/>
    </location>
</feature>
<accession>A0AB40AQU4</accession>
<protein>
    <submittedName>
        <fullName evidence="3">Uncharacterized protein LOC120252915</fullName>
    </submittedName>
</protein>
<evidence type="ECO:0000313" key="2">
    <source>
        <dbReference type="Proteomes" id="UP001515500"/>
    </source>
</evidence>
<dbReference type="PANTHER" id="PTHR34120">
    <property type="entry name" value="EXPRESSED PROTEIN"/>
    <property type="match status" value="1"/>
</dbReference>
<gene>
    <name evidence="3" type="primary">LOC120252915</name>
</gene>
<feature type="compositionally biased region" description="Polar residues" evidence="1">
    <location>
        <begin position="66"/>
        <end position="80"/>
    </location>
</feature>
<dbReference type="AlphaFoldDB" id="A0AB40AQU4"/>
<dbReference type="Proteomes" id="UP001515500">
    <property type="component" value="Chromosome 25"/>
</dbReference>
<organism evidence="2 3">
    <name type="scientific">Dioscorea cayennensis subsp. rotundata</name>
    <name type="common">White Guinea yam</name>
    <name type="synonym">Dioscorea rotundata</name>
    <dbReference type="NCBI Taxonomy" id="55577"/>
    <lineage>
        <taxon>Eukaryota</taxon>
        <taxon>Viridiplantae</taxon>
        <taxon>Streptophyta</taxon>
        <taxon>Embryophyta</taxon>
        <taxon>Tracheophyta</taxon>
        <taxon>Spermatophyta</taxon>
        <taxon>Magnoliopsida</taxon>
        <taxon>Liliopsida</taxon>
        <taxon>Dioscoreales</taxon>
        <taxon>Dioscoreaceae</taxon>
        <taxon>Dioscorea</taxon>
    </lineage>
</organism>